<dbReference type="AlphaFoldDB" id="A0A2G5I2F0"/>
<evidence type="ECO:0000259" key="15">
    <source>
        <dbReference type="PROSITE" id="PS51751"/>
    </source>
</evidence>
<evidence type="ECO:0000256" key="10">
    <source>
        <dbReference type="ARBA" id="ARBA00023166"/>
    </source>
</evidence>
<reference evidence="16 18" key="1">
    <citation type="submission" date="2015-10" db="EMBL/GenBank/DDBJ databases">
        <title>The cercosporin biosynthetic gene cluster was horizontally transferred to several fungal lineages and shown to be expanded in Cercospora beticola based on microsynteny with recipient genomes.</title>
        <authorList>
            <person name="De Jonge R."/>
            <person name="Ebert M.K."/>
            <person name="Suttle J.C."/>
            <person name="Jurick Ii W.M."/>
            <person name="Secor G.A."/>
            <person name="Thomma B.P."/>
            <person name="Van De Peer Y."/>
            <person name="Bolton M.D."/>
        </authorList>
    </citation>
    <scope>NUCLEOTIDE SEQUENCE [LARGE SCALE GENOMIC DNA]</scope>
    <source>
        <strain evidence="16 18">09-40</strain>
    </source>
</reference>
<comment type="subcellular location">
    <subcellularLocation>
        <location evidence="1">Membrane</location>
        <topology evidence="1">Multi-pass membrane protein</topology>
    </subcellularLocation>
</comment>
<evidence type="ECO:0000256" key="4">
    <source>
        <dbReference type="ARBA" id="ARBA00022692"/>
    </source>
</evidence>
<feature type="transmembrane region" description="Helical" evidence="14">
    <location>
        <begin position="35"/>
        <end position="57"/>
    </location>
</feature>
<keyword evidence="4 13" id="KW-0812">Transmembrane</keyword>
<keyword evidence="6 13" id="KW-1133">Transmembrane helix</keyword>
<evidence type="ECO:0000313" key="19">
    <source>
        <dbReference type="Proteomes" id="UP001302367"/>
    </source>
</evidence>
<dbReference type="Pfam" id="PF05241">
    <property type="entry name" value="EBP"/>
    <property type="match status" value="1"/>
</dbReference>
<dbReference type="GO" id="GO:0016020">
    <property type="term" value="C:membrane"/>
    <property type="evidence" value="ECO:0007669"/>
    <property type="project" value="UniProtKB-SubCell"/>
</dbReference>
<dbReference type="GO" id="GO:0047750">
    <property type="term" value="F:cholestenol delta-isomerase activity"/>
    <property type="evidence" value="ECO:0007669"/>
    <property type="project" value="InterPro"/>
</dbReference>
<evidence type="ECO:0000256" key="5">
    <source>
        <dbReference type="ARBA" id="ARBA00022955"/>
    </source>
</evidence>
<dbReference type="EMBL" id="CP134186">
    <property type="protein sequence ID" value="WPB00616.1"/>
    <property type="molecule type" value="Genomic_DNA"/>
</dbReference>
<dbReference type="PANTHER" id="PTHR14207:SF0">
    <property type="entry name" value="3-BETA-HYDROXYSTEROID-DELTA(8),DELTA(7)-ISOMERASE"/>
    <property type="match status" value="1"/>
</dbReference>
<dbReference type="PROSITE" id="PS51751">
    <property type="entry name" value="EXPERA"/>
    <property type="match status" value="1"/>
</dbReference>
<evidence type="ECO:0000256" key="12">
    <source>
        <dbReference type="ARBA" id="ARBA00023235"/>
    </source>
</evidence>
<keyword evidence="12 16" id="KW-0413">Isomerase</keyword>
<evidence type="ECO:0000256" key="7">
    <source>
        <dbReference type="ARBA" id="ARBA00023011"/>
    </source>
</evidence>
<keyword evidence="8" id="KW-0443">Lipid metabolism</keyword>
<dbReference type="GO" id="GO:0000247">
    <property type="term" value="F:C-8 sterol isomerase activity"/>
    <property type="evidence" value="ECO:0007669"/>
    <property type="project" value="TreeGrafter"/>
</dbReference>
<dbReference type="OrthoDB" id="58557at2759"/>
<feature type="domain" description="EXPERA" evidence="15">
    <location>
        <begin position="67"/>
        <end position="213"/>
    </location>
</feature>
<dbReference type="PANTHER" id="PTHR14207">
    <property type="entry name" value="STEROL ISOMERASE"/>
    <property type="match status" value="1"/>
</dbReference>
<gene>
    <name evidence="16" type="ORF">CB0940_03441</name>
    <name evidence="17" type="ORF">RHO25_005236</name>
</gene>
<evidence type="ECO:0000256" key="11">
    <source>
        <dbReference type="ARBA" id="ARBA00023221"/>
    </source>
</evidence>
<dbReference type="InterPro" id="IPR007905">
    <property type="entry name" value="EBP"/>
</dbReference>
<feature type="transmembrane region" description="Helical" evidence="14">
    <location>
        <begin position="122"/>
        <end position="147"/>
    </location>
</feature>
<keyword evidence="9 13" id="KW-0472">Membrane</keyword>
<proteinExistence type="inferred from homology"/>
<keyword evidence="10" id="KW-1207">Sterol metabolism</keyword>
<evidence type="ECO:0000256" key="3">
    <source>
        <dbReference type="ARBA" id="ARBA00022516"/>
    </source>
</evidence>
<evidence type="ECO:0000256" key="14">
    <source>
        <dbReference type="SAM" id="Phobius"/>
    </source>
</evidence>
<sequence length="237" mass="26640">MPGPPVTTTDFAEPSNPYYPTGSSIAGWKPNESSVFTLLGAFFGASVVLFTSTFILVKRIQPTLTRSELLTIMWFVLSGTIHIFFEGYYISNFSSLGSQQTFIAQMWKEYSFSDSRYLTSNGLVFCLETITVFVWGPGCLLVAALIVSRSPWRHPLQIVVSLGQLYGDTLYYATSFFDEAVHGISYSRPEAFYFWFYFVFMNSLWIIIPAALIFQSSWTAASAIAAASQRVESKKLR</sequence>
<evidence type="ECO:0000256" key="8">
    <source>
        <dbReference type="ARBA" id="ARBA00023098"/>
    </source>
</evidence>
<comment type="similarity">
    <text evidence="2">Belongs to the EBP family.</text>
</comment>
<keyword evidence="7" id="KW-0756">Sterol biosynthesis</keyword>
<dbReference type="Proteomes" id="UP001302367">
    <property type="component" value="Chromosome 3"/>
</dbReference>
<keyword evidence="5" id="KW-0752">Steroid biosynthesis</keyword>
<dbReference type="EMBL" id="LKMD01000101">
    <property type="protein sequence ID" value="PIA98985.1"/>
    <property type="molecule type" value="Genomic_DNA"/>
</dbReference>
<evidence type="ECO:0000256" key="9">
    <source>
        <dbReference type="ARBA" id="ARBA00023136"/>
    </source>
</evidence>
<evidence type="ECO:0000313" key="16">
    <source>
        <dbReference type="EMBL" id="PIA98985.1"/>
    </source>
</evidence>
<dbReference type="GO" id="GO:0016126">
    <property type="term" value="P:sterol biosynthetic process"/>
    <property type="evidence" value="ECO:0007669"/>
    <property type="project" value="UniProtKB-KW"/>
</dbReference>
<evidence type="ECO:0000256" key="13">
    <source>
        <dbReference type="PROSITE-ProRule" id="PRU01087"/>
    </source>
</evidence>
<dbReference type="GO" id="GO:0004769">
    <property type="term" value="F:steroid Delta-isomerase activity"/>
    <property type="evidence" value="ECO:0007669"/>
    <property type="project" value="TreeGrafter"/>
</dbReference>
<keyword evidence="11" id="KW-0753">Steroid metabolism</keyword>
<evidence type="ECO:0000256" key="6">
    <source>
        <dbReference type="ARBA" id="ARBA00022989"/>
    </source>
</evidence>
<dbReference type="InterPro" id="IPR033118">
    <property type="entry name" value="EXPERA"/>
</dbReference>
<keyword evidence="19" id="KW-1185">Reference proteome</keyword>
<feature type="transmembrane region" description="Helical" evidence="14">
    <location>
        <begin position="192"/>
        <end position="214"/>
    </location>
</feature>
<organism evidence="16 18">
    <name type="scientific">Cercospora beticola</name>
    <name type="common">Sugarbeet leaf spot fungus</name>
    <dbReference type="NCBI Taxonomy" id="122368"/>
    <lineage>
        <taxon>Eukaryota</taxon>
        <taxon>Fungi</taxon>
        <taxon>Dikarya</taxon>
        <taxon>Ascomycota</taxon>
        <taxon>Pezizomycotina</taxon>
        <taxon>Dothideomycetes</taxon>
        <taxon>Dothideomycetidae</taxon>
        <taxon>Mycosphaerellales</taxon>
        <taxon>Mycosphaerellaceae</taxon>
        <taxon>Cercospora</taxon>
    </lineage>
</organism>
<accession>A0A2G5I2F0</accession>
<keyword evidence="3" id="KW-0444">Lipid biosynthesis</keyword>
<name>A0A2G5I2F0_CERBT</name>
<evidence type="ECO:0000313" key="18">
    <source>
        <dbReference type="Proteomes" id="UP000230605"/>
    </source>
</evidence>
<dbReference type="GO" id="GO:0005783">
    <property type="term" value="C:endoplasmic reticulum"/>
    <property type="evidence" value="ECO:0007669"/>
    <property type="project" value="TreeGrafter"/>
</dbReference>
<dbReference type="Proteomes" id="UP000230605">
    <property type="component" value="Chromosome 3"/>
</dbReference>
<evidence type="ECO:0000256" key="2">
    <source>
        <dbReference type="ARBA" id="ARBA00008337"/>
    </source>
</evidence>
<reference evidence="17 19" key="2">
    <citation type="submission" date="2023-09" db="EMBL/GenBank/DDBJ databases">
        <title>Complete-Gapless Cercospora beticola genome.</title>
        <authorList>
            <person name="Wyatt N.A."/>
            <person name="Spanner R.E."/>
            <person name="Bolton M.D."/>
        </authorList>
    </citation>
    <scope>NUCLEOTIDE SEQUENCE [LARGE SCALE GENOMIC DNA]</scope>
    <source>
        <strain evidence="17">Cb09-40</strain>
    </source>
</reference>
<feature type="transmembrane region" description="Helical" evidence="14">
    <location>
        <begin position="69"/>
        <end position="90"/>
    </location>
</feature>
<protein>
    <submittedName>
        <fullName evidence="16">3-beta-hydroxysteroid-Delta(8), Delta(7)-isomerase</fullName>
    </submittedName>
</protein>
<evidence type="ECO:0000313" key="17">
    <source>
        <dbReference type="EMBL" id="WPB00616.1"/>
    </source>
</evidence>
<evidence type="ECO:0000256" key="1">
    <source>
        <dbReference type="ARBA" id="ARBA00004141"/>
    </source>
</evidence>